<protein>
    <recommendedName>
        <fullName evidence="5">Rhodopsin domain-containing protein</fullName>
    </recommendedName>
</protein>
<feature type="transmembrane region" description="Helical" evidence="4">
    <location>
        <begin position="457"/>
        <end position="474"/>
    </location>
</feature>
<feature type="transmembrane region" description="Helical" evidence="4">
    <location>
        <begin position="754"/>
        <end position="777"/>
    </location>
</feature>
<feature type="transmembrane region" description="Helical" evidence="4">
    <location>
        <begin position="54"/>
        <end position="75"/>
    </location>
</feature>
<name>A0A139IU04_9PEZI</name>
<evidence type="ECO:0000256" key="4">
    <source>
        <dbReference type="SAM" id="Phobius"/>
    </source>
</evidence>
<feature type="transmembrane region" description="Helical" evidence="4">
    <location>
        <begin position="481"/>
        <end position="503"/>
    </location>
</feature>
<organism evidence="6 7">
    <name type="scientific">Pseudocercospora musae</name>
    <dbReference type="NCBI Taxonomy" id="113226"/>
    <lineage>
        <taxon>Eukaryota</taxon>
        <taxon>Fungi</taxon>
        <taxon>Dikarya</taxon>
        <taxon>Ascomycota</taxon>
        <taxon>Pezizomycotina</taxon>
        <taxon>Dothideomycetes</taxon>
        <taxon>Dothideomycetidae</taxon>
        <taxon>Mycosphaerellales</taxon>
        <taxon>Mycosphaerellaceae</taxon>
        <taxon>Pseudocercospora</taxon>
    </lineage>
</organism>
<dbReference type="AlphaFoldDB" id="A0A139IU04"/>
<dbReference type="Proteomes" id="UP000073492">
    <property type="component" value="Unassembled WGS sequence"/>
</dbReference>
<feature type="transmembrane region" description="Helical" evidence="4">
    <location>
        <begin position="630"/>
        <end position="652"/>
    </location>
</feature>
<dbReference type="InterPro" id="IPR049326">
    <property type="entry name" value="Rhodopsin_dom_fungi"/>
</dbReference>
<feature type="transmembrane region" description="Helical" evidence="4">
    <location>
        <begin position="581"/>
        <end position="600"/>
    </location>
</feature>
<dbReference type="EMBL" id="LFZO01000009">
    <property type="protein sequence ID" value="KXT18238.1"/>
    <property type="molecule type" value="Genomic_DNA"/>
</dbReference>
<feature type="transmembrane region" description="Helical" evidence="4">
    <location>
        <begin position="173"/>
        <end position="197"/>
    </location>
</feature>
<evidence type="ECO:0000259" key="5">
    <source>
        <dbReference type="Pfam" id="PF20684"/>
    </source>
</evidence>
<dbReference type="OrthoDB" id="546893at2759"/>
<feature type="transmembrane region" description="Helical" evidence="4">
    <location>
        <begin position="724"/>
        <end position="742"/>
    </location>
</feature>
<feature type="transmembrane region" description="Helical" evidence="4">
    <location>
        <begin position="672"/>
        <end position="694"/>
    </location>
</feature>
<accession>A0A139IU04</accession>
<feature type="domain" description="Rhodopsin" evidence="5">
    <location>
        <begin position="34"/>
        <end position="294"/>
    </location>
</feature>
<gene>
    <name evidence="6" type="ORF">AC579_2872</name>
</gene>
<dbReference type="Pfam" id="PF20684">
    <property type="entry name" value="Fung_rhodopsin"/>
    <property type="match status" value="1"/>
</dbReference>
<evidence type="ECO:0000256" key="2">
    <source>
        <dbReference type="ARBA" id="ARBA00022475"/>
    </source>
</evidence>
<feature type="transmembrane region" description="Helical" evidence="4">
    <location>
        <begin position="128"/>
        <end position="150"/>
    </location>
</feature>
<feature type="transmembrane region" description="Helical" evidence="4">
    <location>
        <begin position="16"/>
        <end position="34"/>
    </location>
</feature>
<evidence type="ECO:0000256" key="3">
    <source>
        <dbReference type="SAM" id="MobiDB-lite"/>
    </source>
</evidence>
<dbReference type="InterPro" id="IPR050375">
    <property type="entry name" value="MFS_TsgA-like"/>
</dbReference>
<feature type="transmembrane region" description="Helical" evidence="4">
    <location>
        <begin position="783"/>
        <end position="804"/>
    </location>
</feature>
<feature type="transmembrane region" description="Helical" evidence="4">
    <location>
        <begin position="95"/>
        <end position="116"/>
    </location>
</feature>
<reference evidence="6 7" key="1">
    <citation type="submission" date="2015-07" db="EMBL/GenBank/DDBJ databases">
        <title>Comparative genomics of the Sigatoka disease complex on banana suggests a link between parallel evolutionary changes in Pseudocercospora fijiensis and Pseudocercospora eumusae and increased virulence on the banana host.</title>
        <authorList>
            <person name="Chang T.-C."/>
            <person name="Salvucci A."/>
            <person name="Crous P.W."/>
            <person name="Stergiopoulos I."/>
        </authorList>
    </citation>
    <scope>NUCLEOTIDE SEQUENCE [LARGE SCALE GENOMIC DNA]</scope>
    <source>
        <strain evidence="6 7">CBS 116634</strain>
    </source>
</reference>
<evidence type="ECO:0000313" key="7">
    <source>
        <dbReference type="Proteomes" id="UP000073492"/>
    </source>
</evidence>
<feature type="transmembrane region" description="Helical" evidence="4">
    <location>
        <begin position="412"/>
        <end position="433"/>
    </location>
</feature>
<dbReference type="GO" id="GO:0022857">
    <property type="term" value="F:transmembrane transporter activity"/>
    <property type="evidence" value="ECO:0007669"/>
    <property type="project" value="InterPro"/>
</dbReference>
<dbReference type="InterPro" id="IPR036259">
    <property type="entry name" value="MFS_trans_sf"/>
</dbReference>
<dbReference type="Pfam" id="PF07690">
    <property type="entry name" value="MFS_1"/>
    <property type="match status" value="1"/>
</dbReference>
<dbReference type="SUPFAM" id="SSF103473">
    <property type="entry name" value="MFS general substrate transporter"/>
    <property type="match status" value="1"/>
</dbReference>
<comment type="caution">
    <text evidence="6">The sequence shown here is derived from an EMBL/GenBank/DDBJ whole genome shotgun (WGS) entry which is preliminary data.</text>
</comment>
<dbReference type="Gene3D" id="1.20.1250.20">
    <property type="entry name" value="MFS general substrate transporter like domains"/>
    <property type="match status" value="2"/>
</dbReference>
<dbReference type="PANTHER" id="PTHR43702:SF13">
    <property type="entry name" value="MONOSACCHARIDE TRANSPORTER, PUTATIVE (AFU_ORTHOLOGUE AFUA_4G06630)-RELATED"/>
    <property type="match status" value="1"/>
</dbReference>
<keyword evidence="4" id="KW-0812">Transmembrane</keyword>
<feature type="transmembrane region" description="Helical" evidence="4">
    <location>
        <begin position="701"/>
        <end position="718"/>
    </location>
</feature>
<evidence type="ECO:0000313" key="6">
    <source>
        <dbReference type="EMBL" id="KXT18238.1"/>
    </source>
</evidence>
<dbReference type="PANTHER" id="PTHR43702">
    <property type="entry name" value="L-FUCOSE-PROTON SYMPORTER"/>
    <property type="match status" value="1"/>
</dbReference>
<keyword evidence="4" id="KW-0472">Membrane</keyword>
<feature type="compositionally biased region" description="Basic and acidic residues" evidence="3">
    <location>
        <begin position="852"/>
        <end position="866"/>
    </location>
</feature>
<keyword evidence="7" id="KW-1185">Reference proteome</keyword>
<dbReference type="GO" id="GO:0005886">
    <property type="term" value="C:plasma membrane"/>
    <property type="evidence" value="ECO:0007669"/>
    <property type="project" value="UniProtKB-SubCell"/>
</dbReference>
<feature type="region of interest" description="Disordered" evidence="3">
    <location>
        <begin position="845"/>
        <end position="866"/>
    </location>
</feature>
<dbReference type="STRING" id="113226.A0A139IU04"/>
<sequence length="866" mass="94531">MADDERHGDINGRSRAVLAVTISMAVLCTVFVSFRMLSRAAIVRKMMWDDYFMLLAWTITLGLAFSICYGTVNGLGRHELDIPRDWQSTLRKCNYAFSILYQPALMATKTSILAFYLTFSTANRIFRWACYATLFIVNAGGFALTMVTVFQCSPISAVFQPITPAAAKCTDILTIYLASIPLNIITDLAILFLPMPILTSMRLPQKQKIILVVTFGFGIFVAIVDVVRISYLQSAAETRLNEIQQAVSSENSVRNAEATDSSYYLAFSFMWSAIEVTMGIMCACVPGLKPLVARFLPNMLRDPGEAPSVFGSISLPNKEVAKAPPPAMQMPNDVHFRDFGRNAGQEEAEEEESMDMMDFLTTPDMAEFQHLDRSPTALTNTTRNTTPETPTFFDFVDMGEKKSIVYMTARESFFPIVAVTVLFFVWGFEYGLLDVLNSQFQSVANITSAQAVGIRSAYYAGYFAGPLLVGRFVLQRWGFKACFPIGLSIYAAGCLIFWPAAVLTSWPTFLVTNFIVGFGLSQLEVSANAFISLCGPAQYAEMRLNLSQAVQAVGSVVAPLIADKAFFRKSLHAPSLVNTQWAYLGIALATVVLAVIYFYIPLPEATDSELEDAAERMDGANTAKLGNVRIIWYVLGFGVLSQFCYVGGQEVVGTTFESYLETVDPGLNQSNYFAIAHTAFAVSRFLAAGLGFWVKPRIMLLAFYLGTIIFGSLCTHSSGGTGVALIVMLFFCEGPLFSLIFAQSLRGQGKHTKFASVLITASISGGAVFSPISTAMVSSGHSVPYSLVVAVAAFAVGTIFVIGLNVSPQVQRLVDPIKDVTTADGSPRPSSTSSRASRALSFLVAGQKHKRESNGIEYRERKVSGA</sequence>
<evidence type="ECO:0000256" key="1">
    <source>
        <dbReference type="ARBA" id="ARBA00004429"/>
    </source>
</evidence>
<comment type="subcellular location">
    <subcellularLocation>
        <location evidence="1">Cell inner membrane</location>
        <topology evidence="1">Multi-pass membrane protein</topology>
    </subcellularLocation>
</comment>
<proteinExistence type="predicted"/>
<dbReference type="InterPro" id="IPR011701">
    <property type="entry name" value="MFS"/>
</dbReference>
<keyword evidence="4" id="KW-1133">Transmembrane helix</keyword>
<feature type="transmembrane region" description="Helical" evidence="4">
    <location>
        <begin position="209"/>
        <end position="231"/>
    </location>
</feature>
<keyword evidence="2" id="KW-1003">Cell membrane</keyword>